<sequence>MQALDPLRFQNLTQTLDFHFQALANGVAEHAELRRVVIGKEKLEKTSAAGAL</sequence>
<proteinExistence type="evidence at transcript level"/>
<evidence type="ECO:0000313" key="1">
    <source>
        <dbReference type="EMBL" id="ABK94259.1"/>
    </source>
</evidence>
<name>A9PD06_POPTR</name>
<dbReference type="ExpressionAtlas" id="A9PD06">
    <property type="expression patterns" value="differential"/>
</dbReference>
<dbReference type="AlphaFoldDB" id="A9PD06"/>
<dbReference type="EMBL" id="EF146165">
    <property type="protein sequence ID" value="ABK94259.1"/>
    <property type="molecule type" value="mRNA"/>
</dbReference>
<organism evidence="1">
    <name type="scientific">Populus trichocarpa</name>
    <name type="common">Western balsam poplar</name>
    <name type="synonym">Populus balsamifera subsp. trichocarpa</name>
    <dbReference type="NCBI Taxonomy" id="3694"/>
    <lineage>
        <taxon>Eukaryota</taxon>
        <taxon>Viridiplantae</taxon>
        <taxon>Streptophyta</taxon>
        <taxon>Embryophyta</taxon>
        <taxon>Tracheophyta</taxon>
        <taxon>Spermatophyta</taxon>
        <taxon>Magnoliopsida</taxon>
        <taxon>eudicotyledons</taxon>
        <taxon>Gunneridae</taxon>
        <taxon>Pentapetalae</taxon>
        <taxon>rosids</taxon>
        <taxon>fabids</taxon>
        <taxon>Malpighiales</taxon>
        <taxon>Salicaceae</taxon>
        <taxon>Saliceae</taxon>
        <taxon>Populus</taxon>
    </lineage>
</organism>
<accession>A9PD06</accession>
<reference evidence="1" key="1">
    <citation type="journal article" date="2008" name="BMC Genomics">
        <title>Analysis of 4,664 high-quality sequence-finished poplar full-length cDNA clones and their utility for the discovery of genes responding to insect feeding.</title>
        <authorList>
            <person name="Ralph S.G."/>
            <person name="Chun H.J."/>
            <person name="Cooper D."/>
            <person name="Kirkpatrick R."/>
            <person name="Kolosova N."/>
            <person name="Gunter L."/>
            <person name="Tuskan G.A."/>
            <person name="Douglas C.J."/>
            <person name="Holt R.A."/>
            <person name="Jones S.J."/>
            <person name="Marra M.A."/>
            <person name="Bohlmann J."/>
        </authorList>
    </citation>
    <scope>NUCLEOTIDE SEQUENCE</scope>
    <source>
        <tissue evidence="1">Phloem and cambium</tissue>
    </source>
</reference>
<protein>
    <submittedName>
        <fullName evidence="1">Uncharacterized protein</fullName>
    </submittedName>
</protein>